<accession>A0A023CYI4</accession>
<sequence>MDLIYKIPRGAAEAVELWQLMTQLDSETHFMMYEPGERDKLSVGAKQLEKVIEGANQKTDFLETVIKNGKMIGYLSAERGRPRRIRHTVYVVIGILAAYRGQKIGTRLFRDMGVWARNNDVKRLELTVMQDNIVAQHLYEKNGFVIEGTRKEALLVDGQYVNEYYMSKIL</sequence>
<dbReference type="STRING" id="1423806.FD15_GL000233"/>
<dbReference type="InterPro" id="IPR016181">
    <property type="entry name" value="Acyl_CoA_acyltransferase"/>
</dbReference>
<dbReference type="Pfam" id="PF00583">
    <property type="entry name" value="Acetyltransf_1"/>
    <property type="match status" value="1"/>
</dbReference>
<dbReference type="RefSeq" id="WP_034989322.1">
    <property type="nucleotide sequence ID" value="NZ_AYZF01000008.1"/>
</dbReference>
<organism evidence="2 3">
    <name type="scientific">Liquorilactobacillus sucicola DSM 21376 = JCM 15457</name>
    <dbReference type="NCBI Taxonomy" id="1423806"/>
    <lineage>
        <taxon>Bacteria</taxon>
        <taxon>Bacillati</taxon>
        <taxon>Bacillota</taxon>
        <taxon>Bacilli</taxon>
        <taxon>Lactobacillales</taxon>
        <taxon>Lactobacillaceae</taxon>
        <taxon>Liquorilactobacillus</taxon>
    </lineage>
</organism>
<name>A0A023CYI4_9LACO</name>
<dbReference type="Proteomes" id="UP000050961">
    <property type="component" value="Unassembled WGS sequence"/>
</dbReference>
<dbReference type="PANTHER" id="PTHR43415">
    <property type="entry name" value="SPERMIDINE N(1)-ACETYLTRANSFERASE"/>
    <property type="match status" value="1"/>
</dbReference>
<dbReference type="eggNOG" id="COG0456">
    <property type="taxonomic scope" value="Bacteria"/>
</dbReference>
<dbReference type="PATRIC" id="fig|1423806.3.peg.236"/>
<dbReference type="OrthoDB" id="948250at2"/>
<evidence type="ECO:0000313" key="2">
    <source>
        <dbReference type="EMBL" id="KRN06680.1"/>
    </source>
</evidence>
<gene>
    <name evidence="2" type="ORF">FD15_GL000233</name>
</gene>
<dbReference type="CDD" id="cd04301">
    <property type="entry name" value="NAT_SF"/>
    <property type="match status" value="1"/>
</dbReference>
<dbReference type="PANTHER" id="PTHR43415:SF3">
    <property type="entry name" value="GNAT-FAMILY ACETYLTRANSFERASE"/>
    <property type="match status" value="1"/>
</dbReference>
<dbReference type="SUPFAM" id="SSF55729">
    <property type="entry name" value="Acyl-CoA N-acyltransferases (Nat)"/>
    <property type="match status" value="1"/>
</dbReference>
<comment type="caution">
    <text evidence="2">The sequence shown here is derived from an EMBL/GenBank/DDBJ whole genome shotgun (WGS) entry which is preliminary data.</text>
</comment>
<dbReference type="AlphaFoldDB" id="A0A023CYI4"/>
<dbReference type="GO" id="GO:0016747">
    <property type="term" value="F:acyltransferase activity, transferring groups other than amino-acyl groups"/>
    <property type="evidence" value="ECO:0007669"/>
    <property type="project" value="InterPro"/>
</dbReference>
<feature type="domain" description="N-acetyltransferase" evidence="1">
    <location>
        <begin position="1"/>
        <end position="170"/>
    </location>
</feature>
<dbReference type="EMBL" id="AYZF01000008">
    <property type="protein sequence ID" value="KRN06680.1"/>
    <property type="molecule type" value="Genomic_DNA"/>
</dbReference>
<keyword evidence="3" id="KW-1185">Reference proteome</keyword>
<dbReference type="Gene3D" id="3.40.630.30">
    <property type="match status" value="1"/>
</dbReference>
<evidence type="ECO:0000259" key="1">
    <source>
        <dbReference type="PROSITE" id="PS51186"/>
    </source>
</evidence>
<evidence type="ECO:0000313" key="3">
    <source>
        <dbReference type="Proteomes" id="UP000050961"/>
    </source>
</evidence>
<dbReference type="PROSITE" id="PS51186">
    <property type="entry name" value="GNAT"/>
    <property type="match status" value="1"/>
</dbReference>
<protein>
    <recommendedName>
        <fullName evidence="1">N-acetyltransferase domain-containing protein</fullName>
    </recommendedName>
</protein>
<reference evidence="2 3" key="1">
    <citation type="journal article" date="2015" name="Genome Announc.">
        <title>Expanding the biotechnology potential of lactobacilli through comparative genomics of 213 strains and associated genera.</title>
        <authorList>
            <person name="Sun Z."/>
            <person name="Harris H.M."/>
            <person name="McCann A."/>
            <person name="Guo C."/>
            <person name="Argimon S."/>
            <person name="Zhang W."/>
            <person name="Yang X."/>
            <person name="Jeffery I.B."/>
            <person name="Cooney J.C."/>
            <person name="Kagawa T.F."/>
            <person name="Liu W."/>
            <person name="Song Y."/>
            <person name="Salvetti E."/>
            <person name="Wrobel A."/>
            <person name="Rasinkangas P."/>
            <person name="Parkhill J."/>
            <person name="Rea M.C."/>
            <person name="O'Sullivan O."/>
            <person name="Ritari J."/>
            <person name="Douillard F.P."/>
            <person name="Paul Ross R."/>
            <person name="Yang R."/>
            <person name="Briner A.E."/>
            <person name="Felis G.E."/>
            <person name="de Vos W.M."/>
            <person name="Barrangou R."/>
            <person name="Klaenhammer T.R."/>
            <person name="Caufield P.W."/>
            <person name="Cui Y."/>
            <person name="Zhang H."/>
            <person name="O'Toole P.W."/>
        </authorList>
    </citation>
    <scope>NUCLEOTIDE SEQUENCE [LARGE SCALE GENOMIC DNA]</scope>
    <source>
        <strain evidence="2 3">DSM 21376</strain>
    </source>
</reference>
<proteinExistence type="predicted"/>
<dbReference type="InterPro" id="IPR000182">
    <property type="entry name" value="GNAT_dom"/>
</dbReference>